<dbReference type="Gene3D" id="1.20.58.530">
    <property type="match status" value="1"/>
</dbReference>
<evidence type="ECO:0000256" key="3">
    <source>
        <dbReference type="ARBA" id="ARBA00022741"/>
    </source>
</evidence>
<keyword evidence="6 9" id="KW-0518">Myosin</keyword>
<evidence type="ECO:0000256" key="7">
    <source>
        <dbReference type="ARBA" id="ARBA00023175"/>
    </source>
</evidence>
<dbReference type="InterPro" id="IPR027417">
    <property type="entry name" value="P-loop_NTPase"/>
</dbReference>
<dbReference type="GO" id="GO:0005902">
    <property type="term" value="C:microvillus"/>
    <property type="evidence" value="ECO:0007669"/>
    <property type="project" value="TreeGrafter"/>
</dbReference>
<keyword evidence="2" id="KW-0677">Repeat</keyword>
<dbReference type="Gene3D" id="3.40.850.10">
    <property type="entry name" value="Kinesin motor domain"/>
    <property type="match status" value="1"/>
</dbReference>
<dbReference type="FunFam" id="3.40.850.10:FF:000101">
    <property type="entry name" value="Slow myosin heavy chain 2"/>
    <property type="match status" value="1"/>
</dbReference>
<dbReference type="FunFam" id="1.10.10.820:FF:000001">
    <property type="entry name" value="Myosin heavy chain"/>
    <property type="match status" value="1"/>
</dbReference>
<dbReference type="InterPro" id="IPR036961">
    <property type="entry name" value="Kinesin_motor_dom_sf"/>
</dbReference>
<dbReference type="PANTHER" id="PTHR13140">
    <property type="entry name" value="MYOSIN"/>
    <property type="match status" value="1"/>
</dbReference>
<keyword evidence="7 9" id="KW-0505">Motor protein</keyword>
<dbReference type="PANTHER" id="PTHR13140:SF679">
    <property type="entry name" value="UNCONVENTIONAL MYOSIN IC"/>
    <property type="match status" value="1"/>
</dbReference>
<dbReference type="InterPro" id="IPR036072">
    <property type="entry name" value="MYSc_Myo1"/>
</dbReference>
<dbReference type="STRING" id="1965070.A0A3S3PGP9"/>
<accession>A0A3S3PGP9</accession>
<evidence type="ECO:0000256" key="9">
    <source>
        <dbReference type="PROSITE-ProRule" id="PRU00782"/>
    </source>
</evidence>
<dbReference type="Gene3D" id="1.10.10.820">
    <property type="match status" value="1"/>
</dbReference>
<evidence type="ECO:0000313" key="12">
    <source>
        <dbReference type="EMBL" id="RWS14903.1"/>
    </source>
</evidence>
<keyword evidence="8 9" id="KW-0009">Actin-binding</keyword>
<dbReference type="SMART" id="SM00015">
    <property type="entry name" value="IQ"/>
    <property type="match status" value="2"/>
</dbReference>
<evidence type="ECO:0000256" key="8">
    <source>
        <dbReference type="ARBA" id="ARBA00023203"/>
    </source>
</evidence>
<comment type="caution">
    <text evidence="12">The sequence shown here is derived from an EMBL/GenBank/DDBJ whole genome shotgun (WGS) entry which is preliminary data.</text>
</comment>
<organism evidence="12 13">
    <name type="scientific">Dinothrombium tinctorium</name>
    <dbReference type="NCBI Taxonomy" id="1965070"/>
    <lineage>
        <taxon>Eukaryota</taxon>
        <taxon>Metazoa</taxon>
        <taxon>Ecdysozoa</taxon>
        <taxon>Arthropoda</taxon>
        <taxon>Chelicerata</taxon>
        <taxon>Arachnida</taxon>
        <taxon>Acari</taxon>
        <taxon>Acariformes</taxon>
        <taxon>Trombidiformes</taxon>
        <taxon>Prostigmata</taxon>
        <taxon>Anystina</taxon>
        <taxon>Parasitengona</taxon>
        <taxon>Trombidioidea</taxon>
        <taxon>Trombidiidae</taxon>
        <taxon>Dinothrombium</taxon>
    </lineage>
</organism>
<dbReference type="GO" id="GO:0007368">
    <property type="term" value="P:determination of left/right symmetry"/>
    <property type="evidence" value="ECO:0007669"/>
    <property type="project" value="UniProtKB-ARBA"/>
</dbReference>
<evidence type="ECO:0000256" key="5">
    <source>
        <dbReference type="ARBA" id="ARBA00023121"/>
    </source>
</evidence>
<dbReference type="GO" id="GO:0005546">
    <property type="term" value="F:phosphatidylinositol-4,5-bisphosphate binding"/>
    <property type="evidence" value="ECO:0007669"/>
    <property type="project" value="UniProtKB-ARBA"/>
</dbReference>
<keyword evidence="13" id="KW-1185">Reference proteome</keyword>
<dbReference type="GO" id="GO:0005886">
    <property type="term" value="C:plasma membrane"/>
    <property type="evidence" value="ECO:0007669"/>
    <property type="project" value="TreeGrafter"/>
</dbReference>
<evidence type="ECO:0000256" key="6">
    <source>
        <dbReference type="ARBA" id="ARBA00023123"/>
    </source>
</evidence>
<feature type="domain" description="TH1" evidence="11">
    <location>
        <begin position="845"/>
        <end position="1027"/>
    </location>
</feature>
<evidence type="ECO:0000259" key="10">
    <source>
        <dbReference type="PROSITE" id="PS51456"/>
    </source>
</evidence>
<sequence>MENALHARDKVGVQDFVLLENYKDEDAFVDNLRKRFNEDLIYTYIGQVLISVNPYKTLNIYTNDFIEEHKNVNFYEVPPHIFAIADTAFHLMQDECKDQCILISGESGSGKTEASKLILKYLAAASNHSIAVEKAKDKLLQSNPVLEAFGNAKTNRNDNSSRFGKYMDIEFSFMGSPLGGHITNYLLEKSRVVHQCKGERNFHIFYQLLSGIDENSLSKMQLRRDPSAYYYLNQGDNPDIIGYDDAYQFKVVKSALSAFEFTQEEEESLFVIVAAILHMGNSGFLEENGQAMIANSKPIVTISHLLGCSQDSLKQAFTNKSIEVRGEMVTTPLSRDQAIYARDALAKAVYERLFTWLVSKLNDSLDTSKTKEDKTVIGLLDIYGFEVFENNGFEQFCINYCNEKLQQLFIELTLKSEQEEYEREEIEWEPIEYFNNRIICDLIEEKHKGIISILDEECLRPGDANDKSFLLKLEEMIGHHPHFFTHKTADNKMKKTLNRGEFRINHYAGEVTYKIDGFLDKNNDSLYRDLKKAMYGCDNIIIQKVFPKEEFHLKKRPETTATQFKQSLSKLMEILMSKEPWYIRCIKPNNNKCENIFDANLVSHQVKYLGLMENLRVRRAGFAYRRCYDVFLQRYKSLCPQTWPNFKGTAKEGVKCLVNYLNYKQEEYRMGKTKLFIRLPRTLFETEDAFQRRKNELVVIIQKTFRGYLQYKKYHKMRNAVTLIAAHWRRYQCMRLLIRRRWAANVIRRFIKGFIMRNEPENEYNKDFIKNVKSEWLRRLAQRLPKSVLDDSWPPAPTCCTEASNILKPIYKAWLVRKYCLTMDAERKKQFEEKVIAEEIFKNRKDCYPESIPHLFVKNRLPENWDHLNEKWTKLKERVATEALYLTRVTKYDRHGYKPRQRILVATSSHLYIFDDKDIKLKHMLSYNDIVGLSVSTLSDGLLIIRIASDLKQHKGDVIVDCGENIIEMVTKLIIAGGLKKSLVTFENSGSVVHYFDCGKQGLITYVNGKEKSIKKGKDGSLVVMYV</sequence>
<protein>
    <submittedName>
        <fullName evidence="12">Unconventional myosin-Ic-like protein</fullName>
    </submittedName>
</protein>
<keyword evidence="4 9" id="KW-0067">ATP-binding</keyword>
<dbReference type="PROSITE" id="PS51456">
    <property type="entry name" value="MYOSIN_MOTOR"/>
    <property type="match status" value="1"/>
</dbReference>
<comment type="similarity">
    <text evidence="1 9">Belongs to the TRAFAC class myosin-kinesin ATPase superfamily. Myosin family.</text>
</comment>
<dbReference type="GO" id="GO:0005524">
    <property type="term" value="F:ATP binding"/>
    <property type="evidence" value="ECO:0007669"/>
    <property type="project" value="UniProtKB-UniRule"/>
</dbReference>
<dbReference type="PROSITE" id="PS51757">
    <property type="entry name" value="TH1"/>
    <property type="match status" value="1"/>
</dbReference>
<gene>
    <name evidence="12" type="ORF">B4U79_03310</name>
</gene>
<reference evidence="12 13" key="1">
    <citation type="journal article" date="2018" name="Gigascience">
        <title>Genomes of trombidid mites reveal novel predicted allergens and laterally-transferred genes associated with secondary metabolism.</title>
        <authorList>
            <person name="Dong X."/>
            <person name="Chaisiri K."/>
            <person name="Xia D."/>
            <person name="Armstrong S.D."/>
            <person name="Fang Y."/>
            <person name="Donnelly M.J."/>
            <person name="Kadowaki T."/>
            <person name="McGarry J.W."/>
            <person name="Darby A.C."/>
            <person name="Makepeace B.L."/>
        </authorList>
    </citation>
    <scope>NUCLEOTIDE SEQUENCE [LARGE SCALE GENOMIC DNA]</scope>
    <source>
        <strain evidence="12">UoL-WK</strain>
    </source>
</reference>
<dbReference type="Pfam" id="PF06017">
    <property type="entry name" value="Myosin_TH1"/>
    <property type="match status" value="1"/>
</dbReference>
<dbReference type="SUPFAM" id="SSF52540">
    <property type="entry name" value="P-loop containing nucleoside triphosphate hydrolases"/>
    <property type="match status" value="1"/>
</dbReference>
<dbReference type="InterPro" id="IPR000048">
    <property type="entry name" value="IQ_motif_EF-hand-BS"/>
</dbReference>
<feature type="region of interest" description="Actin-binding" evidence="9">
    <location>
        <begin position="568"/>
        <end position="590"/>
    </location>
</feature>
<dbReference type="GO" id="GO:0000146">
    <property type="term" value="F:microfilament motor activity"/>
    <property type="evidence" value="ECO:0007669"/>
    <property type="project" value="TreeGrafter"/>
</dbReference>
<dbReference type="GO" id="GO:0030048">
    <property type="term" value="P:actin filament-based movement"/>
    <property type="evidence" value="ECO:0007669"/>
    <property type="project" value="TreeGrafter"/>
</dbReference>
<dbReference type="CDD" id="cd01378">
    <property type="entry name" value="MYSc_Myo1"/>
    <property type="match status" value="1"/>
</dbReference>
<evidence type="ECO:0000256" key="1">
    <source>
        <dbReference type="ARBA" id="ARBA00008314"/>
    </source>
</evidence>
<dbReference type="GO" id="GO:0009888">
    <property type="term" value="P:tissue development"/>
    <property type="evidence" value="ECO:0007669"/>
    <property type="project" value="UniProtKB-ARBA"/>
</dbReference>
<dbReference type="InterPro" id="IPR010926">
    <property type="entry name" value="Myosin_TH1"/>
</dbReference>
<feature type="binding site" evidence="9">
    <location>
        <begin position="105"/>
        <end position="112"/>
    </location>
    <ligand>
        <name>ATP</name>
        <dbReference type="ChEBI" id="CHEBI:30616"/>
    </ligand>
</feature>
<dbReference type="AlphaFoldDB" id="A0A3S3PGP9"/>
<dbReference type="GO" id="GO:0007015">
    <property type="term" value="P:actin filament organization"/>
    <property type="evidence" value="ECO:0007669"/>
    <property type="project" value="TreeGrafter"/>
</dbReference>
<dbReference type="GO" id="GO:0005737">
    <property type="term" value="C:cytoplasm"/>
    <property type="evidence" value="ECO:0007669"/>
    <property type="project" value="UniProtKB-ARBA"/>
</dbReference>
<dbReference type="PROSITE" id="PS50096">
    <property type="entry name" value="IQ"/>
    <property type="match status" value="1"/>
</dbReference>
<evidence type="ECO:0000256" key="4">
    <source>
        <dbReference type="ARBA" id="ARBA00022840"/>
    </source>
</evidence>
<dbReference type="Gene3D" id="1.20.5.190">
    <property type="match status" value="1"/>
</dbReference>
<keyword evidence="3 9" id="KW-0547">Nucleotide-binding</keyword>
<dbReference type="EMBL" id="NCKU01000595">
    <property type="protein sequence ID" value="RWS14903.1"/>
    <property type="molecule type" value="Genomic_DNA"/>
</dbReference>
<proteinExistence type="inferred from homology"/>
<feature type="domain" description="Myosin motor" evidence="10">
    <location>
        <begin position="12"/>
        <end position="691"/>
    </location>
</feature>
<evidence type="ECO:0000256" key="2">
    <source>
        <dbReference type="ARBA" id="ARBA00022737"/>
    </source>
</evidence>
<evidence type="ECO:0000313" key="13">
    <source>
        <dbReference type="Proteomes" id="UP000285301"/>
    </source>
</evidence>
<dbReference type="GO" id="GO:0016459">
    <property type="term" value="C:myosin complex"/>
    <property type="evidence" value="ECO:0007669"/>
    <property type="project" value="UniProtKB-KW"/>
</dbReference>
<keyword evidence="5" id="KW-0446">Lipid-binding</keyword>
<dbReference type="PRINTS" id="PR00193">
    <property type="entry name" value="MYOSINHEAVY"/>
</dbReference>
<dbReference type="InterPro" id="IPR001609">
    <property type="entry name" value="Myosin_head_motor_dom-like"/>
</dbReference>
<name>A0A3S3PGP9_9ACAR</name>
<dbReference type="GO" id="GO:0051015">
    <property type="term" value="F:actin filament binding"/>
    <property type="evidence" value="ECO:0007669"/>
    <property type="project" value="TreeGrafter"/>
</dbReference>
<dbReference type="Proteomes" id="UP000285301">
    <property type="component" value="Unassembled WGS sequence"/>
</dbReference>
<dbReference type="GO" id="GO:0006897">
    <property type="term" value="P:endocytosis"/>
    <property type="evidence" value="ECO:0007669"/>
    <property type="project" value="TreeGrafter"/>
</dbReference>
<dbReference type="FunFam" id="1.20.58.530:FF:000004">
    <property type="entry name" value="Unconventional myosin ID"/>
    <property type="match status" value="1"/>
</dbReference>
<dbReference type="OrthoDB" id="6108017at2759"/>
<dbReference type="Gene3D" id="1.20.120.720">
    <property type="entry name" value="Myosin VI head, motor domain, U50 subdomain"/>
    <property type="match status" value="1"/>
</dbReference>
<evidence type="ECO:0000259" key="11">
    <source>
        <dbReference type="PROSITE" id="PS51757"/>
    </source>
</evidence>
<dbReference type="Gene3D" id="6.20.240.20">
    <property type="match status" value="1"/>
</dbReference>
<dbReference type="Pfam" id="PF00063">
    <property type="entry name" value="Myosin_head"/>
    <property type="match status" value="1"/>
</dbReference>
<dbReference type="SMART" id="SM00242">
    <property type="entry name" value="MYSc"/>
    <property type="match status" value="1"/>
</dbReference>